<protein>
    <recommendedName>
        <fullName evidence="9">Anamorsin homolog</fullName>
    </recommendedName>
    <alternativeName>
        <fullName evidence="9">Fe-S cluster assembly protein DRE2 homolog</fullName>
    </alternativeName>
</protein>
<evidence type="ECO:0000259" key="10">
    <source>
        <dbReference type="Pfam" id="PF05093"/>
    </source>
</evidence>
<evidence type="ECO:0000256" key="6">
    <source>
        <dbReference type="ARBA" id="ARBA00023004"/>
    </source>
</evidence>
<dbReference type="OrthoDB" id="311633at2759"/>
<feature type="binding site" evidence="9">
    <location>
        <position position="221"/>
    </location>
    <ligand>
        <name>[4Fe-4S] cluster</name>
        <dbReference type="ChEBI" id="CHEBI:49883"/>
    </ligand>
</feature>
<evidence type="ECO:0000256" key="1">
    <source>
        <dbReference type="ARBA" id="ARBA00001966"/>
    </source>
</evidence>
<feature type="short sequence motif" description="Cx2C motif 2" evidence="9">
    <location>
        <begin position="232"/>
        <end position="235"/>
    </location>
</feature>
<keyword evidence="6 9" id="KW-0408">Iron</keyword>
<comment type="similarity">
    <text evidence="2 9">Belongs to the anamorsin family.</text>
</comment>
<feature type="binding site" evidence="9">
    <location>
        <position position="232"/>
    </location>
    <ligand>
        <name>[4Fe-4S] cluster</name>
        <dbReference type="ChEBI" id="CHEBI:49883"/>
    </ligand>
</feature>
<reference evidence="11" key="1">
    <citation type="submission" date="2013-12" db="EMBL/GenBank/DDBJ databases">
        <title>The Genome Sequence of Aphanomyces astaci APO3.</title>
        <authorList>
            <consortium name="The Broad Institute Genomics Platform"/>
            <person name="Russ C."/>
            <person name="Tyler B."/>
            <person name="van West P."/>
            <person name="Dieguez-Uribeondo J."/>
            <person name="Young S.K."/>
            <person name="Zeng Q."/>
            <person name="Gargeya S."/>
            <person name="Fitzgerald M."/>
            <person name="Abouelleil A."/>
            <person name="Alvarado L."/>
            <person name="Chapman S.B."/>
            <person name="Gainer-Dewar J."/>
            <person name="Goldberg J."/>
            <person name="Griggs A."/>
            <person name="Gujja S."/>
            <person name="Hansen M."/>
            <person name="Howarth C."/>
            <person name="Imamovic A."/>
            <person name="Ireland A."/>
            <person name="Larimer J."/>
            <person name="McCowan C."/>
            <person name="Murphy C."/>
            <person name="Pearson M."/>
            <person name="Poon T.W."/>
            <person name="Priest M."/>
            <person name="Roberts A."/>
            <person name="Saif S."/>
            <person name="Shea T."/>
            <person name="Sykes S."/>
            <person name="Wortman J."/>
            <person name="Nusbaum C."/>
            <person name="Birren B."/>
        </authorList>
    </citation>
    <scope>NUCLEOTIDE SEQUENCE [LARGE SCALE GENOMIC DNA]</scope>
    <source>
        <strain evidence="11">APO3</strain>
    </source>
</reference>
<comment type="function">
    <text evidence="9">Component of the cytosolic iron-sulfur (Fe-S) protein assembly (CIA) machinery. Required for the maturation of extramitochondrial Fe-S proteins. Part of an electron transfer chain functioning in an early step of cytosolic Fe-S biogenesis, facilitating the de novo assembly of a [4Fe-4S] cluster on the cytosolic Fe-S scaffold complex. Electrons are transferred from NADPH via a FAD- and FMN-containing diflavin oxidoreductase. Together with the diflavin oxidoreductase, also required for the assembly of the diferric tyrosyl radical cofactor of ribonucleotide reductase (RNR), probably by providing electrons for reduction during radical cofactor maturation in the catalytic small subunit.</text>
</comment>
<proteinExistence type="inferred from homology"/>
<keyword evidence="5 9" id="KW-0479">Metal-binding</keyword>
<keyword evidence="3 9" id="KW-0004">4Fe-4S</keyword>
<feature type="binding site" evidence="9">
    <location>
        <position position="162"/>
    </location>
    <ligand>
        <name>[2Fe-2S] cluster</name>
        <dbReference type="ChEBI" id="CHEBI:190135"/>
    </ligand>
</feature>
<dbReference type="HAMAP" id="MF_03115">
    <property type="entry name" value="Anamorsin"/>
    <property type="match status" value="1"/>
</dbReference>
<feature type="binding site" evidence="9">
    <location>
        <position position="174"/>
    </location>
    <ligand>
        <name>[2Fe-2S] cluster</name>
        <dbReference type="ChEBI" id="CHEBI:190135"/>
    </ligand>
</feature>
<evidence type="ECO:0000313" key="11">
    <source>
        <dbReference type="EMBL" id="ETV72331.1"/>
    </source>
</evidence>
<dbReference type="GeneID" id="20814488"/>
<dbReference type="GO" id="GO:0046872">
    <property type="term" value="F:metal ion binding"/>
    <property type="evidence" value="ECO:0007669"/>
    <property type="project" value="UniProtKB-KW"/>
</dbReference>
<dbReference type="GO" id="GO:0016226">
    <property type="term" value="P:iron-sulfur cluster assembly"/>
    <property type="evidence" value="ECO:0007669"/>
    <property type="project" value="UniProtKB-UniRule"/>
</dbReference>
<dbReference type="STRING" id="112090.W4FZA6"/>
<dbReference type="GO" id="GO:0009055">
    <property type="term" value="F:electron transfer activity"/>
    <property type="evidence" value="ECO:0007669"/>
    <property type="project" value="UniProtKB-UniRule"/>
</dbReference>
<dbReference type="GO" id="GO:0051537">
    <property type="term" value="F:2 iron, 2 sulfur cluster binding"/>
    <property type="evidence" value="ECO:0007669"/>
    <property type="project" value="UniProtKB-UniRule"/>
</dbReference>
<organism evidence="11">
    <name type="scientific">Aphanomyces astaci</name>
    <name type="common">Crayfish plague agent</name>
    <dbReference type="NCBI Taxonomy" id="112090"/>
    <lineage>
        <taxon>Eukaryota</taxon>
        <taxon>Sar</taxon>
        <taxon>Stramenopiles</taxon>
        <taxon>Oomycota</taxon>
        <taxon>Saprolegniomycetes</taxon>
        <taxon>Saprolegniales</taxon>
        <taxon>Verrucalvaceae</taxon>
        <taxon>Aphanomyces</taxon>
    </lineage>
</organism>
<evidence type="ECO:0000256" key="4">
    <source>
        <dbReference type="ARBA" id="ARBA00022490"/>
    </source>
</evidence>
<evidence type="ECO:0000256" key="7">
    <source>
        <dbReference type="ARBA" id="ARBA00023014"/>
    </source>
</evidence>
<feature type="binding site" evidence="9">
    <location>
        <position position="235"/>
    </location>
    <ligand>
        <name>[4Fe-4S] cluster</name>
        <dbReference type="ChEBI" id="CHEBI:49883"/>
    </ligand>
</feature>
<dbReference type="GO" id="GO:0051539">
    <property type="term" value="F:4 iron, 4 sulfur cluster binding"/>
    <property type="evidence" value="ECO:0007669"/>
    <property type="project" value="UniProtKB-KW"/>
</dbReference>
<dbReference type="RefSeq" id="XP_009838013.1">
    <property type="nucleotide sequence ID" value="XM_009839711.1"/>
</dbReference>
<comment type="subunit">
    <text evidence="9">Monomer.</text>
</comment>
<comment type="domain">
    <text evidence="9">The C-terminal domain binds 2 Fe-S clusters but is otherwise mostly in an intrinsically disordered conformation.</text>
</comment>
<dbReference type="InterPro" id="IPR007785">
    <property type="entry name" value="Anamorsin"/>
</dbReference>
<feature type="domain" description="Anamorsin C-terminal" evidence="10">
    <location>
        <begin position="159"/>
        <end position="246"/>
    </location>
</feature>
<evidence type="ECO:0000256" key="3">
    <source>
        <dbReference type="ARBA" id="ARBA00022485"/>
    </source>
</evidence>
<feature type="binding site" evidence="9">
    <location>
        <position position="179"/>
    </location>
    <ligand>
        <name>[2Fe-2S] cluster</name>
        <dbReference type="ChEBI" id="CHEBI:190135"/>
    </ligand>
</feature>
<keyword evidence="9" id="KW-0001">2Fe-2S</keyword>
<evidence type="ECO:0000256" key="9">
    <source>
        <dbReference type="HAMAP-Rule" id="MF_03115"/>
    </source>
</evidence>
<keyword evidence="8 9" id="KW-0496">Mitochondrion</keyword>
<keyword evidence="4 9" id="KW-0963">Cytoplasm</keyword>
<dbReference type="Pfam" id="PF05093">
    <property type="entry name" value="CIAPIN1"/>
    <property type="match status" value="1"/>
</dbReference>
<dbReference type="PANTHER" id="PTHR13273:SF14">
    <property type="entry name" value="ANAMORSIN"/>
    <property type="match status" value="1"/>
</dbReference>
<comment type="domain">
    <text evidence="9">The twin Cx2C motifs are involved in the recognition by the mitochondrial MIA40-ERV1 disulfide relay system. The formation of 2 disulfide bonds in the Cx2C motifs through dithiol/disulfide exchange reactions effectively traps the protein in the mitochondrial intermembrane space.</text>
</comment>
<dbReference type="EMBL" id="KI913154">
    <property type="protein sequence ID" value="ETV72331.1"/>
    <property type="molecule type" value="Genomic_DNA"/>
</dbReference>
<gene>
    <name evidence="11" type="ORF">H257_12492</name>
</gene>
<comment type="domain">
    <text evidence="9">The N-terminal domain has structural similarity with S-adenosyl-L-methionine-dependent methyltransferases, but does not bind S-adenosyl-L-methionine. It is required for correct assembly of the 2 Fe-S clusters.</text>
</comment>
<comment type="cofactor">
    <cofactor evidence="9">
        <name>[2Fe-2S] cluster</name>
        <dbReference type="ChEBI" id="CHEBI:190135"/>
    </cofactor>
</comment>
<evidence type="ECO:0000256" key="2">
    <source>
        <dbReference type="ARBA" id="ARBA00008169"/>
    </source>
</evidence>
<dbReference type="GO" id="GO:0005758">
    <property type="term" value="C:mitochondrial intermembrane space"/>
    <property type="evidence" value="ECO:0007669"/>
    <property type="project" value="UniProtKB-SubCell"/>
</dbReference>
<feature type="short sequence motif" description="Cx2C motif 1" evidence="9">
    <location>
        <begin position="221"/>
        <end position="224"/>
    </location>
</feature>
<comment type="subcellular location">
    <subcellularLocation>
        <location evidence="9">Cytoplasm</location>
    </subcellularLocation>
    <subcellularLocation>
        <location evidence="9">Mitochondrion intermembrane space</location>
    </subcellularLocation>
</comment>
<dbReference type="InterPro" id="IPR046408">
    <property type="entry name" value="CIAPIN1"/>
</dbReference>
<feature type="binding site" evidence="9">
    <location>
        <position position="224"/>
    </location>
    <ligand>
        <name>[4Fe-4S] cluster</name>
        <dbReference type="ChEBI" id="CHEBI:49883"/>
    </ligand>
</feature>
<evidence type="ECO:0000256" key="8">
    <source>
        <dbReference type="ARBA" id="ARBA00023128"/>
    </source>
</evidence>
<evidence type="ECO:0000256" key="5">
    <source>
        <dbReference type="ARBA" id="ARBA00022723"/>
    </source>
</evidence>
<name>W4FZA6_APHAT</name>
<feature type="region of interest" description="Fe-S binding site B" evidence="9">
    <location>
        <begin position="221"/>
        <end position="235"/>
    </location>
</feature>
<dbReference type="PANTHER" id="PTHR13273">
    <property type="entry name" value="ANAMORSIN"/>
    <property type="match status" value="1"/>
</dbReference>
<dbReference type="AlphaFoldDB" id="W4FZA6"/>
<sequence length="260" mass="28052">MFIVAESVHRAVADAYAATQPLNAVVVDISEAEKKEGGSVAGKLVFFGGLAHFATLHRVLQPSGVLEAFLAVEGNESNKNAVLMQLILQGFLNSNVDIDGNGIHARAQKSGFVEGASVAVKFTPVQKPKWTVVADEDDEEDIVDEDDLLDDADDILSRNDDCGPGKDGKKKRRCKDCTCGYVVSQSSLDCELFHISMLRRKDEDDQPIVSEAELKQMVSSCGNCYKGDAFRCGGCPFLGQPAFKPGMGKVVLNLDSSDDF</sequence>
<comment type="cofactor">
    <cofactor evidence="1 9">
        <name>[4Fe-4S] cluster</name>
        <dbReference type="ChEBI" id="CHEBI:49883"/>
    </cofactor>
</comment>
<feature type="binding site" evidence="9">
    <location>
        <position position="177"/>
    </location>
    <ligand>
        <name>[2Fe-2S] cluster</name>
        <dbReference type="ChEBI" id="CHEBI:190135"/>
    </ligand>
</feature>
<dbReference type="VEuPathDB" id="FungiDB:H257_12492"/>
<accession>W4FZA6</accession>
<keyword evidence="7 9" id="KW-0411">Iron-sulfur</keyword>
<comment type="caution">
    <text evidence="9">Lacks conserved residue(s) required for the propagation of feature annotation.</text>
</comment>